<organism evidence="1 2">
    <name type="scientific">Rotaria magnacalcarata</name>
    <dbReference type="NCBI Taxonomy" id="392030"/>
    <lineage>
        <taxon>Eukaryota</taxon>
        <taxon>Metazoa</taxon>
        <taxon>Spiralia</taxon>
        <taxon>Gnathifera</taxon>
        <taxon>Rotifera</taxon>
        <taxon>Eurotatoria</taxon>
        <taxon>Bdelloidea</taxon>
        <taxon>Philodinida</taxon>
        <taxon>Philodinidae</taxon>
        <taxon>Rotaria</taxon>
    </lineage>
</organism>
<proteinExistence type="predicted"/>
<evidence type="ECO:0000313" key="1">
    <source>
        <dbReference type="EMBL" id="CAF4890598.1"/>
    </source>
</evidence>
<gene>
    <name evidence="1" type="ORF">SMN809_LOCUS51257</name>
</gene>
<dbReference type="AlphaFoldDB" id="A0A8S3C6F7"/>
<sequence length="41" mass="4774">ESKQWKDRKEVLDDLLTLLTQNPKLAPEADYFELVKALSKV</sequence>
<accession>A0A8S3C6F7</accession>
<dbReference type="Proteomes" id="UP000676336">
    <property type="component" value="Unassembled WGS sequence"/>
</dbReference>
<name>A0A8S3C6F7_9BILA</name>
<dbReference type="EMBL" id="CAJOBI010171418">
    <property type="protein sequence ID" value="CAF4890598.1"/>
    <property type="molecule type" value="Genomic_DNA"/>
</dbReference>
<evidence type="ECO:0000313" key="2">
    <source>
        <dbReference type="Proteomes" id="UP000676336"/>
    </source>
</evidence>
<comment type="caution">
    <text evidence="1">The sequence shown here is derived from an EMBL/GenBank/DDBJ whole genome shotgun (WGS) entry which is preliminary data.</text>
</comment>
<feature type="non-terminal residue" evidence="1">
    <location>
        <position position="1"/>
    </location>
</feature>
<reference evidence="1" key="1">
    <citation type="submission" date="2021-02" db="EMBL/GenBank/DDBJ databases">
        <authorList>
            <person name="Nowell W R."/>
        </authorList>
    </citation>
    <scope>NUCLEOTIDE SEQUENCE</scope>
</reference>
<protein>
    <submittedName>
        <fullName evidence="1">Uncharacterized protein</fullName>
    </submittedName>
</protein>
<dbReference type="InterPro" id="IPR011989">
    <property type="entry name" value="ARM-like"/>
</dbReference>
<dbReference type="Gene3D" id="1.25.10.10">
    <property type="entry name" value="Leucine-rich Repeat Variant"/>
    <property type="match status" value="1"/>
</dbReference>